<dbReference type="KEGG" id="dge:Dgeo_0964"/>
<dbReference type="Pfam" id="PF22335">
    <property type="entry name" value="Cas10-Cmr2_palm2"/>
    <property type="match status" value="1"/>
</dbReference>
<dbReference type="NCBIfam" id="TIGR02577">
    <property type="entry name" value="cas_TM1794_Cmr2"/>
    <property type="match status" value="1"/>
</dbReference>
<accession>Q1IZS0</accession>
<evidence type="ECO:0000313" key="4">
    <source>
        <dbReference type="EMBL" id="ABF45264.1"/>
    </source>
</evidence>
<dbReference type="Pfam" id="PF12469">
    <property type="entry name" value="Cmr2_N"/>
    <property type="match status" value="1"/>
</dbReference>
<feature type="domain" description="GGDEF" evidence="3">
    <location>
        <begin position="244"/>
        <end position="371"/>
    </location>
</feature>
<evidence type="ECO:0000256" key="2">
    <source>
        <dbReference type="ARBA" id="ARBA00023118"/>
    </source>
</evidence>
<dbReference type="InterPro" id="IPR038242">
    <property type="entry name" value="Cmr2_N"/>
</dbReference>
<keyword evidence="1" id="KW-0547">Nucleotide-binding</keyword>
<dbReference type="EMBL" id="CP000359">
    <property type="protein sequence ID" value="ABF45264.1"/>
    <property type="molecule type" value="Genomic_DNA"/>
</dbReference>
<reference evidence="4" key="1">
    <citation type="submission" date="2006-04" db="EMBL/GenBank/DDBJ databases">
        <title>Complete sequence of chromosome of Deinococcus geothermalis DSM 11300.</title>
        <authorList>
            <consortium name="US DOE Joint Genome Institute"/>
            <person name="Copeland A."/>
            <person name="Lucas S."/>
            <person name="Lapidus A."/>
            <person name="Barry K."/>
            <person name="Detter J.C."/>
            <person name="Glavina del Rio T."/>
            <person name="Hammon N."/>
            <person name="Israni S."/>
            <person name="Dalin E."/>
            <person name="Tice H."/>
            <person name="Pitluck S."/>
            <person name="Brettin T."/>
            <person name="Bruce D."/>
            <person name="Han C."/>
            <person name="Tapia R."/>
            <person name="Saunders E."/>
            <person name="Gilna P."/>
            <person name="Schmutz J."/>
            <person name="Larimer F."/>
            <person name="Land M."/>
            <person name="Hauser L."/>
            <person name="Kyrpides N."/>
            <person name="Kim E."/>
            <person name="Daly M.J."/>
            <person name="Fredrickson J.K."/>
            <person name="Makarova K.S."/>
            <person name="Gaidamakova E.K."/>
            <person name="Zhai M."/>
            <person name="Richardson P."/>
        </authorList>
    </citation>
    <scope>NUCLEOTIDE SEQUENCE</scope>
    <source>
        <strain evidence="4">DSM 11300</strain>
    </source>
</reference>
<evidence type="ECO:0000313" key="5">
    <source>
        <dbReference type="Proteomes" id="UP000002431"/>
    </source>
</evidence>
<evidence type="ECO:0000259" key="3">
    <source>
        <dbReference type="PROSITE" id="PS50887"/>
    </source>
</evidence>
<dbReference type="Proteomes" id="UP000002431">
    <property type="component" value="Chromosome"/>
</dbReference>
<sequence length="477" mass="52368">MTRHLLSLSLGPVQEFIAAARKTADLEAGSTLLVELVGAAASEFSAEERIYPASVEAGGANKILAVVTGDPAQHARRARARAQAELEAQWELYSRPLAAHIDEARARAQLAHFLEFYAAWVPLRSEGDYPAARRRVEALLAARKALRDFAPLAQGDARLPKSPLDPAYATVLRVDDRGQLPEALQGEPWNFKPTETLDAISLLKRLRGRAQRDVLDTPTLAHRAQYPGTVLQRSADKDPQPASAYYAILVADGDSMGALLSAHDSEAAHHELSRRLDEFARQARRIVQKHDGQAVFAGGDDVLAFLPVTTALACGRELAEKFRHTVRATLSAGIAVVHYREPLSTSLRQAREAEKVAKKVDGKNAVCVAVHTRGGAPRRVAQKWDGTRALEELTRMRLPRGLPYELSELAREWPHGVSPVALSNEARRIARRKATADGARLDESVLRGWQFDSPEHLREFANLLIIARFLSGQGDRA</sequence>
<gene>
    <name evidence="4" type="ordered locus">Dgeo_0964</name>
</gene>
<dbReference type="RefSeq" id="WP_011530101.1">
    <property type="nucleotide sequence ID" value="NC_008025.1"/>
</dbReference>
<dbReference type="InterPro" id="IPR043128">
    <property type="entry name" value="Rev_trsase/Diguanyl_cyclase"/>
</dbReference>
<dbReference type="InterPro" id="IPR054767">
    <property type="entry name" value="Cas10-Cmr2_palm2"/>
</dbReference>
<keyword evidence="2" id="KW-0051">Antiviral defense</keyword>
<dbReference type="eggNOG" id="COG1353">
    <property type="taxonomic scope" value="Bacteria"/>
</dbReference>
<evidence type="ECO:0000256" key="1">
    <source>
        <dbReference type="ARBA" id="ARBA00022741"/>
    </source>
</evidence>
<dbReference type="HOGENOM" id="CLU_012640_1_0_0"/>
<dbReference type="STRING" id="319795.Dgeo_0964"/>
<dbReference type="InterPro" id="IPR024615">
    <property type="entry name" value="CRISPR-assoc_Cmr2_N"/>
</dbReference>
<dbReference type="PROSITE" id="PS50887">
    <property type="entry name" value="GGDEF"/>
    <property type="match status" value="1"/>
</dbReference>
<proteinExistence type="predicted"/>
<dbReference type="Gene3D" id="3.30.70.270">
    <property type="match status" value="1"/>
</dbReference>
<dbReference type="InterPro" id="IPR013407">
    <property type="entry name" value="CRISPR-assoc_prot_Cmr2"/>
</dbReference>
<dbReference type="AlphaFoldDB" id="Q1IZS0"/>
<name>Q1IZS0_DEIGD</name>
<protein>
    <submittedName>
        <fullName evidence="4">CRISPR-associated protein, Cmr2 family</fullName>
    </submittedName>
</protein>
<keyword evidence="5" id="KW-1185">Reference proteome</keyword>
<dbReference type="GO" id="GO:0000166">
    <property type="term" value="F:nucleotide binding"/>
    <property type="evidence" value="ECO:0007669"/>
    <property type="project" value="UniProtKB-KW"/>
</dbReference>
<organism evidence="4 5">
    <name type="scientific">Deinococcus geothermalis (strain DSM 11300 / CIP 105573 / AG-3a)</name>
    <dbReference type="NCBI Taxonomy" id="319795"/>
    <lineage>
        <taxon>Bacteria</taxon>
        <taxon>Thermotogati</taxon>
        <taxon>Deinococcota</taxon>
        <taxon>Deinococci</taxon>
        <taxon>Deinococcales</taxon>
        <taxon>Deinococcaceae</taxon>
        <taxon>Deinococcus</taxon>
    </lineage>
</organism>
<dbReference type="Gene3D" id="3.30.70.2220">
    <property type="entry name" value="CRISPR-Cas system, Cmr2 subunit, D1 domain, cysteine cluster"/>
    <property type="match status" value="1"/>
</dbReference>
<dbReference type="InterPro" id="IPR000160">
    <property type="entry name" value="GGDEF_dom"/>
</dbReference>
<dbReference type="GO" id="GO:0051607">
    <property type="term" value="P:defense response to virus"/>
    <property type="evidence" value="ECO:0007669"/>
    <property type="project" value="UniProtKB-KW"/>
</dbReference>